<dbReference type="ExpressionAtlas" id="A0A2K3E258">
    <property type="expression patterns" value="baseline and differential"/>
</dbReference>
<evidence type="ECO:0000259" key="2">
    <source>
        <dbReference type="Pfam" id="PF02517"/>
    </source>
</evidence>
<dbReference type="Proteomes" id="UP000006906">
    <property type="component" value="Chromosome 2"/>
</dbReference>
<evidence type="ECO:0000313" key="4">
    <source>
        <dbReference type="Proteomes" id="UP000006906"/>
    </source>
</evidence>
<dbReference type="GO" id="GO:0004175">
    <property type="term" value="F:endopeptidase activity"/>
    <property type="evidence" value="ECO:0007669"/>
    <property type="project" value="UniProtKB-ARBA"/>
</dbReference>
<gene>
    <name evidence="3" type="ORF">CHLRE_02g099251v5</name>
</gene>
<feature type="domain" description="CAAX prenyl protease 2/Lysostaphin resistance protein A-like" evidence="2">
    <location>
        <begin position="379"/>
        <end position="432"/>
    </location>
</feature>
<protein>
    <recommendedName>
        <fullName evidence="2">CAAX prenyl protease 2/Lysostaphin resistance protein A-like domain-containing protein</fullName>
    </recommendedName>
</protein>
<dbReference type="OrthoDB" id="551667at2759"/>
<dbReference type="PANTHER" id="PTHR43592">
    <property type="entry name" value="CAAX AMINO TERMINAL PROTEASE"/>
    <property type="match status" value="1"/>
</dbReference>
<dbReference type="PANTHER" id="PTHR43592:SF24">
    <property type="entry name" value="CAAX AMINO TERMINAL PROTEASE FAMILY PROTEIN"/>
    <property type="match status" value="1"/>
</dbReference>
<dbReference type="InParanoid" id="A0A2K3E258"/>
<dbReference type="GO" id="GO:0080120">
    <property type="term" value="P:CAAX-box protein maturation"/>
    <property type="evidence" value="ECO:0007669"/>
    <property type="project" value="UniProtKB-ARBA"/>
</dbReference>
<evidence type="ECO:0000313" key="3">
    <source>
        <dbReference type="EMBL" id="PNW86871.1"/>
    </source>
</evidence>
<proteinExistence type="predicted"/>
<name>A0A2K3E258_CHLRE</name>
<dbReference type="InterPro" id="IPR003675">
    <property type="entry name" value="Rce1/LyrA-like_dom"/>
</dbReference>
<dbReference type="KEGG" id="cre:CHLRE_02g099251v5"/>
<sequence>MQALHAQLRRDLRPRPFNNSLAAKRSCPNARRYGPCVTSGCAASRGTKAAPCAPSGSRADAVQASAPHPSPNSLVSVSPTAAVILATQATCLNLVVGLSATPLVCSIVGSGACGAPDAGGAAVPAQVAIPAVLLAAAAQASGTGALVLNEFRGEVLKQQQRVASGVSDRAARGTMADTVAALGMRWSGGAVVWGAVTAAAAAASVAAISLALTAISDESTAPGNTQALREALLGADASGNSSSGGGGLPLPLLAAALLLAECVMAPLAEELVFRRVLLDALVPAPSPVPVPEPAAAPAEESGATLAEVQQDVSQQLQLQRGSDAAPQPDAFATALAPEDAAQTPAAPSAASPSQTPATPAAAAAPAPPPAVLAWRPEWSGPLALQATVFAAYHLNANEMLPQAALGGVLGWAYLASGRNLAVTLMGHTMYNGAAVALLLFQR</sequence>
<feature type="compositionally biased region" description="Low complexity" evidence="1">
    <location>
        <begin position="308"/>
        <end position="319"/>
    </location>
</feature>
<keyword evidence="4" id="KW-1185">Reference proteome</keyword>
<dbReference type="EMBL" id="CM008963">
    <property type="protein sequence ID" value="PNW86871.1"/>
    <property type="molecule type" value="Genomic_DNA"/>
</dbReference>
<dbReference type="Pfam" id="PF02517">
    <property type="entry name" value="Rce1-like"/>
    <property type="match status" value="1"/>
</dbReference>
<evidence type="ECO:0000256" key="1">
    <source>
        <dbReference type="SAM" id="MobiDB-lite"/>
    </source>
</evidence>
<reference evidence="3 4" key="1">
    <citation type="journal article" date="2007" name="Science">
        <title>The Chlamydomonas genome reveals the evolution of key animal and plant functions.</title>
        <authorList>
            <person name="Merchant S.S."/>
            <person name="Prochnik S.E."/>
            <person name="Vallon O."/>
            <person name="Harris E.H."/>
            <person name="Karpowicz S.J."/>
            <person name="Witman G.B."/>
            <person name="Terry A."/>
            <person name="Salamov A."/>
            <person name="Fritz-Laylin L.K."/>
            <person name="Marechal-Drouard L."/>
            <person name="Marshall W.F."/>
            <person name="Qu L.H."/>
            <person name="Nelson D.R."/>
            <person name="Sanderfoot A.A."/>
            <person name="Spalding M.H."/>
            <person name="Kapitonov V.V."/>
            <person name="Ren Q."/>
            <person name="Ferris P."/>
            <person name="Lindquist E."/>
            <person name="Shapiro H."/>
            <person name="Lucas S.M."/>
            <person name="Grimwood J."/>
            <person name="Schmutz J."/>
            <person name="Cardol P."/>
            <person name="Cerutti H."/>
            <person name="Chanfreau G."/>
            <person name="Chen C.L."/>
            <person name="Cognat V."/>
            <person name="Croft M.T."/>
            <person name="Dent R."/>
            <person name="Dutcher S."/>
            <person name="Fernandez E."/>
            <person name="Fukuzawa H."/>
            <person name="Gonzalez-Ballester D."/>
            <person name="Gonzalez-Halphen D."/>
            <person name="Hallmann A."/>
            <person name="Hanikenne M."/>
            <person name="Hippler M."/>
            <person name="Inwood W."/>
            <person name="Jabbari K."/>
            <person name="Kalanon M."/>
            <person name="Kuras R."/>
            <person name="Lefebvre P.A."/>
            <person name="Lemaire S.D."/>
            <person name="Lobanov A.V."/>
            <person name="Lohr M."/>
            <person name="Manuell A."/>
            <person name="Meier I."/>
            <person name="Mets L."/>
            <person name="Mittag M."/>
            <person name="Mittelmeier T."/>
            <person name="Moroney J.V."/>
            <person name="Moseley J."/>
            <person name="Napoli C."/>
            <person name="Nedelcu A.M."/>
            <person name="Niyogi K."/>
            <person name="Novoselov S.V."/>
            <person name="Paulsen I.T."/>
            <person name="Pazour G."/>
            <person name="Purton S."/>
            <person name="Ral J.P."/>
            <person name="Riano-Pachon D.M."/>
            <person name="Riekhof W."/>
            <person name="Rymarquis L."/>
            <person name="Schroda M."/>
            <person name="Stern D."/>
            <person name="Umen J."/>
            <person name="Willows R."/>
            <person name="Wilson N."/>
            <person name="Zimmer S.L."/>
            <person name="Allmer J."/>
            <person name="Balk J."/>
            <person name="Bisova K."/>
            <person name="Chen C.J."/>
            <person name="Elias M."/>
            <person name="Gendler K."/>
            <person name="Hauser C."/>
            <person name="Lamb M.R."/>
            <person name="Ledford H."/>
            <person name="Long J.C."/>
            <person name="Minagawa J."/>
            <person name="Page M.D."/>
            <person name="Pan J."/>
            <person name="Pootakham W."/>
            <person name="Roje S."/>
            <person name="Rose A."/>
            <person name="Stahlberg E."/>
            <person name="Terauchi A.M."/>
            <person name="Yang P."/>
            <person name="Ball S."/>
            <person name="Bowler C."/>
            <person name="Dieckmann C.L."/>
            <person name="Gladyshev V.N."/>
            <person name="Green P."/>
            <person name="Jorgensen R."/>
            <person name="Mayfield S."/>
            <person name="Mueller-Roeber B."/>
            <person name="Rajamani S."/>
            <person name="Sayre R.T."/>
            <person name="Brokstein P."/>
            <person name="Dubchak I."/>
            <person name="Goodstein D."/>
            <person name="Hornick L."/>
            <person name="Huang Y.W."/>
            <person name="Jhaveri J."/>
            <person name="Luo Y."/>
            <person name="Martinez D."/>
            <person name="Ngau W.C."/>
            <person name="Otillar B."/>
            <person name="Poliakov A."/>
            <person name="Porter A."/>
            <person name="Szajkowski L."/>
            <person name="Werner G."/>
            <person name="Zhou K."/>
            <person name="Grigoriev I.V."/>
            <person name="Rokhsar D.S."/>
            <person name="Grossman A.R."/>
        </authorList>
    </citation>
    <scope>NUCLEOTIDE SEQUENCE [LARGE SCALE GENOMIC DNA]</scope>
    <source>
        <strain evidence="4">CC-503</strain>
    </source>
</reference>
<dbReference type="GeneID" id="66052406"/>
<dbReference type="Gramene" id="PNW86871">
    <property type="protein sequence ID" value="PNW86871"/>
    <property type="gene ID" value="CHLRE_02g099251v5"/>
</dbReference>
<accession>A0A2K3E258</accession>
<dbReference type="RefSeq" id="XP_042927317.1">
    <property type="nucleotide sequence ID" value="XM_043059683.1"/>
</dbReference>
<dbReference type="AlphaFoldDB" id="A0A2K3E258"/>
<organism evidence="3 4">
    <name type="scientific">Chlamydomonas reinhardtii</name>
    <name type="common">Chlamydomonas smithii</name>
    <dbReference type="NCBI Taxonomy" id="3055"/>
    <lineage>
        <taxon>Eukaryota</taxon>
        <taxon>Viridiplantae</taxon>
        <taxon>Chlorophyta</taxon>
        <taxon>core chlorophytes</taxon>
        <taxon>Chlorophyceae</taxon>
        <taxon>CS clade</taxon>
        <taxon>Chlamydomonadales</taxon>
        <taxon>Chlamydomonadaceae</taxon>
        <taxon>Chlamydomonas</taxon>
    </lineage>
</organism>
<feature type="region of interest" description="Disordered" evidence="1">
    <location>
        <begin position="287"/>
        <end position="366"/>
    </location>
</feature>
<feature type="compositionally biased region" description="Low complexity" evidence="1">
    <location>
        <begin position="340"/>
        <end position="364"/>
    </location>
</feature>